<comment type="subcellular location">
    <subcellularLocation>
        <location evidence="1 17">Mitochondrion inner membrane</location>
        <topology evidence="1 17">Multi-pass membrane protein</topology>
    </subcellularLocation>
</comment>
<keyword evidence="7 17" id="KW-0812">Transmembrane</keyword>
<feature type="transmembrane region" description="Helical" evidence="17">
    <location>
        <begin position="235"/>
        <end position="260"/>
    </location>
</feature>
<evidence type="ECO:0000256" key="6">
    <source>
        <dbReference type="ARBA" id="ARBA00022660"/>
    </source>
</evidence>
<gene>
    <name evidence="19" type="primary">ND2</name>
</gene>
<keyword evidence="10 17" id="KW-0249">Electron transport</keyword>
<evidence type="ECO:0000256" key="4">
    <source>
        <dbReference type="ARBA" id="ARBA00021008"/>
    </source>
</evidence>
<evidence type="ECO:0000256" key="7">
    <source>
        <dbReference type="ARBA" id="ARBA00022692"/>
    </source>
</evidence>
<feature type="transmembrane region" description="Helical" evidence="17">
    <location>
        <begin position="29"/>
        <end position="48"/>
    </location>
</feature>
<dbReference type="GO" id="GO:0005743">
    <property type="term" value="C:mitochondrial inner membrane"/>
    <property type="evidence" value="ECO:0007669"/>
    <property type="project" value="UniProtKB-SubCell"/>
</dbReference>
<feature type="transmembrane region" description="Helical" evidence="17">
    <location>
        <begin position="6"/>
        <end position="22"/>
    </location>
</feature>
<dbReference type="InterPro" id="IPR001750">
    <property type="entry name" value="ND/Mrp_TM"/>
</dbReference>
<organism evidence="19">
    <name type="scientific">Mesenchytraeus solifugus</name>
    <name type="common">Glacier ice worm</name>
    <dbReference type="NCBI Taxonomy" id="223748"/>
    <lineage>
        <taxon>Eukaryota</taxon>
        <taxon>Metazoa</taxon>
        <taxon>Spiralia</taxon>
        <taxon>Lophotrochozoa</taxon>
        <taxon>Annelida</taxon>
        <taxon>Clitellata</taxon>
        <taxon>Oligochaeta</taxon>
        <taxon>Enchytraeida</taxon>
        <taxon>Enchytraeidae</taxon>
        <taxon>Mesenchytraeus</taxon>
    </lineage>
</organism>
<feature type="transmembrane region" description="Helical" evidence="17">
    <location>
        <begin position="316"/>
        <end position="333"/>
    </location>
</feature>
<keyword evidence="11 17" id="KW-1133">Transmembrane helix</keyword>
<feature type="transmembrane region" description="Helical" evidence="17">
    <location>
        <begin position="272"/>
        <end position="296"/>
    </location>
</feature>
<accession>A0A342Y112</accession>
<keyword evidence="5" id="KW-0813">Transport</keyword>
<feature type="transmembrane region" description="Helical" evidence="17">
    <location>
        <begin position="92"/>
        <end position="110"/>
    </location>
</feature>
<keyword evidence="15 17" id="KW-0472">Membrane</keyword>
<dbReference type="PANTHER" id="PTHR46552:SF1">
    <property type="entry name" value="NADH-UBIQUINONE OXIDOREDUCTASE CHAIN 2"/>
    <property type="match status" value="1"/>
</dbReference>
<keyword evidence="13 17" id="KW-0830">Ubiquinone</keyword>
<geneLocation type="mitochondrion" evidence="19"/>
<dbReference type="InterPro" id="IPR050175">
    <property type="entry name" value="Complex_I_Subunit_2"/>
</dbReference>
<keyword evidence="14 17" id="KW-0496">Mitochondrion</keyword>
<protein>
    <recommendedName>
        <fullName evidence="4 17">NADH-ubiquinone oxidoreductase chain 2</fullName>
        <ecNumber evidence="3 17">7.1.1.2</ecNumber>
    </recommendedName>
</protein>
<name>A0A342Y112_MESSO</name>
<keyword evidence="8 17" id="KW-0999">Mitochondrion inner membrane</keyword>
<dbReference type="Pfam" id="PF00361">
    <property type="entry name" value="Proton_antipo_M"/>
    <property type="match status" value="1"/>
</dbReference>
<sequence length="334" mass="37517">MLYTPFNFMCIIIMTMSSIMAMSSSNWMFMWAGMELNLLSFIPLIMLTNSNQETEAAIKYFLAQALGSSIMLMSSLSLWFSSSAPMNFMSSILLMSLILKIGMAPCHLWYPSVMTSISWMSCFILSTWQKLAPLMIITFVMTGTSTNILLFLGAMNALIGGAIGMNQVHLRTIMAYSSITHMGWMISLAAMNKFIPTIIYFLLYSMLIAPIFLIFQKFSISTSAGMNKLMSKAPILQALIPIMLLSLGGLPPLTGFIPKWMTIEIMSQSNPYILLVLIMGAMMNLYFYLNITFNMLLSPTLSPHPHLSFMHMPMNYWMVTSISLLLLTPVLMLI</sequence>
<reference evidence="19" key="1">
    <citation type="journal article" date="2017" name="Proc. R. Soc. B">
        <title>Punctuated invasion of water, ice, snow and terrestrial ecozones by segmented worms (Oligochaeta: Enchytraeidae: Mesenchytraeus).</title>
        <authorList>
            <person name="Lang S.A."/>
            <person name="Saglam N."/>
            <person name="Kawash J."/>
            <person name="Shain D.H."/>
        </authorList>
    </citation>
    <scope>NUCLEOTIDE SEQUENCE</scope>
</reference>
<evidence type="ECO:0000256" key="5">
    <source>
        <dbReference type="ARBA" id="ARBA00022448"/>
    </source>
</evidence>
<dbReference type="PRINTS" id="PR01436">
    <property type="entry name" value="NADHDHGNASE2"/>
</dbReference>
<comment type="catalytic activity">
    <reaction evidence="16 17">
        <text>a ubiquinone + NADH + 5 H(+)(in) = a ubiquinol + NAD(+) + 4 H(+)(out)</text>
        <dbReference type="Rhea" id="RHEA:29091"/>
        <dbReference type="Rhea" id="RHEA-COMP:9565"/>
        <dbReference type="Rhea" id="RHEA-COMP:9566"/>
        <dbReference type="ChEBI" id="CHEBI:15378"/>
        <dbReference type="ChEBI" id="CHEBI:16389"/>
        <dbReference type="ChEBI" id="CHEBI:17976"/>
        <dbReference type="ChEBI" id="CHEBI:57540"/>
        <dbReference type="ChEBI" id="CHEBI:57945"/>
        <dbReference type="EC" id="7.1.1.2"/>
    </reaction>
</comment>
<keyword evidence="6 17" id="KW-0679">Respiratory chain</keyword>
<evidence type="ECO:0000256" key="2">
    <source>
        <dbReference type="ARBA" id="ARBA00007012"/>
    </source>
</evidence>
<keyword evidence="12 17" id="KW-0520">NAD</keyword>
<feature type="domain" description="NADH:quinone oxidoreductase/Mrp antiporter transmembrane" evidence="18">
    <location>
        <begin position="24"/>
        <end position="281"/>
    </location>
</feature>
<evidence type="ECO:0000256" key="10">
    <source>
        <dbReference type="ARBA" id="ARBA00022982"/>
    </source>
</evidence>
<dbReference type="GO" id="GO:0006120">
    <property type="term" value="P:mitochondrial electron transport, NADH to ubiquinone"/>
    <property type="evidence" value="ECO:0007669"/>
    <property type="project" value="InterPro"/>
</dbReference>
<feature type="transmembrane region" description="Helical" evidence="17">
    <location>
        <begin position="198"/>
        <end position="215"/>
    </location>
</feature>
<comment type="function">
    <text evidence="17">Core subunit of the mitochondrial membrane respiratory chain NADH dehydrogenase (Complex I) which catalyzes electron transfer from NADH through the respiratory chain, using ubiquinone as an electron acceptor. Essential for the catalytic activity and assembly of complex I.</text>
</comment>
<dbReference type="EC" id="7.1.1.2" evidence="3 17"/>
<evidence type="ECO:0000256" key="3">
    <source>
        <dbReference type="ARBA" id="ARBA00012944"/>
    </source>
</evidence>
<evidence type="ECO:0000256" key="11">
    <source>
        <dbReference type="ARBA" id="ARBA00022989"/>
    </source>
</evidence>
<dbReference type="GO" id="GO:0008137">
    <property type="term" value="F:NADH dehydrogenase (ubiquinone) activity"/>
    <property type="evidence" value="ECO:0007669"/>
    <property type="project" value="UniProtKB-EC"/>
</dbReference>
<evidence type="ECO:0000256" key="17">
    <source>
        <dbReference type="RuleBase" id="RU003403"/>
    </source>
</evidence>
<evidence type="ECO:0000313" key="19">
    <source>
        <dbReference type="EMBL" id="AOR07178.1"/>
    </source>
</evidence>
<evidence type="ECO:0000256" key="8">
    <source>
        <dbReference type="ARBA" id="ARBA00022792"/>
    </source>
</evidence>
<feature type="transmembrane region" description="Helical" evidence="17">
    <location>
        <begin position="173"/>
        <end position="191"/>
    </location>
</feature>
<comment type="similarity">
    <text evidence="2 17">Belongs to the complex I subunit 2 family.</text>
</comment>
<evidence type="ECO:0000256" key="13">
    <source>
        <dbReference type="ARBA" id="ARBA00023075"/>
    </source>
</evidence>
<feature type="transmembrane region" description="Helical" evidence="17">
    <location>
        <begin position="60"/>
        <end position="80"/>
    </location>
</feature>
<evidence type="ECO:0000256" key="12">
    <source>
        <dbReference type="ARBA" id="ARBA00023027"/>
    </source>
</evidence>
<evidence type="ECO:0000256" key="1">
    <source>
        <dbReference type="ARBA" id="ARBA00004448"/>
    </source>
</evidence>
<evidence type="ECO:0000256" key="16">
    <source>
        <dbReference type="ARBA" id="ARBA00049551"/>
    </source>
</evidence>
<evidence type="ECO:0000256" key="9">
    <source>
        <dbReference type="ARBA" id="ARBA00022967"/>
    </source>
</evidence>
<evidence type="ECO:0000256" key="15">
    <source>
        <dbReference type="ARBA" id="ARBA00023136"/>
    </source>
</evidence>
<evidence type="ECO:0000259" key="18">
    <source>
        <dbReference type="Pfam" id="PF00361"/>
    </source>
</evidence>
<dbReference type="PANTHER" id="PTHR46552">
    <property type="entry name" value="NADH-UBIQUINONE OXIDOREDUCTASE CHAIN 2"/>
    <property type="match status" value="1"/>
</dbReference>
<evidence type="ECO:0000256" key="14">
    <source>
        <dbReference type="ARBA" id="ARBA00023128"/>
    </source>
</evidence>
<dbReference type="EMBL" id="KU728881">
    <property type="protein sequence ID" value="AOR07178.1"/>
    <property type="molecule type" value="Genomic_DNA"/>
</dbReference>
<dbReference type="InterPro" id="IPR003917">
    <property type="entry name" value="NADH_UbQ_OxRdtase_chain2"/>
</dbReference>
<dbReference type="AlphaFoldDB" id="A0A342Y112"/>
<proteinExistence type="inferred from homology"/>
<keyword evidence="9 17" id="KW-1278">Translocase</keyword>